<sequence>MAPTPTIPLLGAIVGRQGVTVTVAPSVPTTTVTVVPDNTNTYTTTSGSSLGPGAIAGIVIGVIVGLLLLWWLFRMCNKPARAPDSDRQGWYDDGRGGAHAHGHHHHSHSRGHRGSRSRSRSHHHHRRSITPVVLEEKPRRPSATYVVDGRRSRSASRGYYVS</sequence>
<reference evidence="3" key="1">
    <citation type="submission" date="2023-06" db="EMBL/GenBank/DDBJ databases">
        <title>Genome-scale phylogeny and comparative genomics of the fungal order Sordariales.</title>
        <authorList>
            <consortium name="Lawrence Berkeley National Laboratory"/>
            <person name="Hensen N."/>
            <person name="Bonometti L."/>
            <person name="Westerberg I."/>
            <person name="Brannstrom I.O."/>
            <person name="Guillou S."/>
            <person name="Cros-Aarteil S."/>
            <person name="Calhoun S."/>
            <person name="Haridas S."/>
            <person name="Kuo A."/>
            <person name="Mondo S."/>
            <person name="Pangilinan J."/>
            <person name="Riley R."/>
            <person name="Labutti K."/>
            <person name="Andreopoulos B."/>
            <person name="Lipzen A."/>
            <person name="Chen C."/>
            <person name="Yanf M."/>
            <person name="Daum C."/>
            <person name="Ng V."/>
            <person name="Clum A."/>
            <person name="Steindorff A."/>
            <person name="Ohm R."/>
            <person name="Martin F."/>
            <person name="Silar P."/>
            <person name="Natvig D."/>
            <person name="Lalanne C."/>
            <person name="Gautier V."/>
            <person name="Ament-Velasquez S.L."/>
            <person name="Kruys A."/>
            <person name="Hutchinson M.I."/>
            <person name="Powell A.J."/>
            <person name="Barry K."/>
            <person name="Miller A.N."/>
            <person name="Grigoriev I.V."/>
            <person name="Debuchy R."/>
            <person name="Gladieux P."/>
            <person name="Thoren M.H."/>
            <person name="Johannesson H."/>
        </authorList>
    </citation>
    <scope>NUCLEOTIDE SEQUENCE</scope>
    <source>
        <strain evidence="3">SMH4607-1</strain>
    </source>
</reference>
<proteinExistence type="predicted"/>
<evidence type="ECO:0000256" key="1">
    <source>
        <dbReference type="SAM" id="MobiDB-lite"/>
    </source>
</evidence>
<evidence type="ECO:0008006" key="5">
    <source>
        <dbReference type="Google" id="ProtNLM"/>
    </source>
</evidence>
<keyword evidence="2" id="KW-0812">Transmembrane</keyword>
<feature type="transmembrane region" description="Helical" evidence="2">
    <location>
        <begin position="54"/>
        <end position="73"/>
    </location>
</feature>
<feature type="compositionally biased region" description="Basic and acidic residues" evidence="1">
    <location>
        <begin position="81"/>
        <end position="96"/>
    </location>
</feature>
<feature type="region of interest" description="Disordered" evidence="1">
    <location>
        <begin position="81"/>
        <end position="162"/>
    </location>
</feature>
<protein>
    <recommendedName>
        <fullName evidence="5">Transmembrane protein</fullName>
    </recommendedName>
</protein>
<keyword evidence="4" id="KW-1185">Reference proteome</keyword>
<evidence type="ECO:0000313" key="4">
    <source>
        <dbReference type="Proteomes" id="UP001172102"/>
    </source>
</evidence>
<keyword evidence="2" id="KW-1133">Transmembrane helix</keyword>
<keyword evidence="2" id="KW-0472">Membrane</keyword>
<name>A0AA40B8M7_9PEZI</name>
<evidence type="ECO:0000256" key="2">
    <source>
        <dbReference type="SAM" id="Phobius"/>
    </source>
</evidence>
<dbReference type="Proteomes" id="UP001172102">
    <property type="component" value="Unassembled WGS sequence"/>
</dbReference>
<comment type="caution">
    <text evidence="3">The sequence shown here is derived from an EMBL/GenBank/DDBJ whole genome shotgun (WGS) entry which is preliminary data.</text>
</comment>
<feature type="compositionally biased region" description="Basic residues" evidence="1">
    <location>
        <begin position="98"/>
        <end position="128"/>
    </location>
</feature>
<gene>
    <name evidence="3" type="ORF">B0H67DRAFT_3678</name>
</gene>
<dbReference type="AlphaFoldDB" id="A0AA40B8M7"/>
<dbReference type="EMBL" id="JAUKUA010000001">
    <property type="protein sequence ID" value="KAK0729641.1"/>
    <property type="molecule type" value="Genomic_DNA"/>
</dbReference>
<organism evidence="3 4">
    <name type="scientific">Lasiosphaeris hirsuta</name>
    <dbReference type="NCBI Taxonomy" id="260670"/>
    <lineage>
        <taxon>Eukaryota</taxon>
        <taxon>Fungi</taxon>
        <taxon>Dikarya</taxon>
        <taxon>Ascomycota</taxon>
        <taxon>Pezizomycotina</taxon>
        <taxon>Sordariomycetes</taxon>
        <taxon>Sordariomycetidae</taxon>
        <taxon>Sordariales</taxon>
        <taxon>Lasiosphaeriaceae</taxon>
        <taxon>Lasiosphaeris</taxon>
    </lineage>
</organism>
<evidence type="ECO:0000313" key="3">
    <source>
        <dbReference type="EMBL" id="KAK0729641.1"/>
    </source>
</evidence>
<accession>A0AA40B8M7</accession>